<dbReference type="AlphaFoldDB" id="A0A0Q1DSE9"/>
<dbReference type="Gene3D" id="3.90.190.10">
    <property type="entry name" value="Protein tyrosine phosphatase superfamily"/>
    <property type="match status" value="1"/>
</dbReference>
<dbReference type="PANTHER" id="PTHR31126:SF72">
    <property type="entry name" value="DUAL SPECIFICITY PROTEIN PHOSPHATASE TPBA"/>
    <property type="match status" value="1"/>
</dbReference>
<dbReference type="PATRIC" id="fig|1547436.3.peg.2347"/>
<comment type="similarity">
    <text evidence="1">Belongs to the protein-tyrosine phosphatase family.</text>
</comment>
<sequence>MVYIRKKNGWWRQSHIPKLQKIPSKYFKRLYALNDSVFRSEQPSKKGFRKLESLGVKTAITFRRNKDDSKKAKGSGLQLTHIPLKTSELTEADLITALRAINSAEKPVLVHCWHGSDRTGAIMAAYRVVFENWSKEDAISELRRPELGYHENWYPNVIDLISNLDKEGVKEKLGLLKFK</sequence>
<evidence type="ECO:0000256" key="1">
    <source>
        <dbReference type="ARBA" id="ARBA00009580"/>
    </source>
</evidence>
<reference evidence="3 4" key="1">
    <citation type="submission" date="2015-04" db="EMBL/GenBank/DDBJ databases">
        <title>Complete genome of flavobacterium.</title>
        <authorList>
            <person name="Kwon Y.M."/>
            <person name="Kim S.-J."/>
        </authorList>
    </citation>
    <scope>NUCLEOTIDE SEQUENCE [LARGE SCALE GENOMIC DNA]</scope>
    <source>
        <strain evidence="3 4">DK169</strain>
    </source>
</reference>
<dbReference type="PANTHER" id="PTHR31126">
    <property type="entry name" value="TYROSINE-PROTEIN PHOSPHATASE"/>
    <property type="match status" value="1"/>
</dbReference>
<dbReference type="SUPFAM" id="SSF52799">
    <property type="entry name" value="(Phosphotyrosine protein) phosphatases II"/>
    <property type="match status" value="1"/>
</dbReference>
<dbReference type="GO" id="GO:0016791">
    <property type="term" value="F:phosphatase activity"/>
    <property type="evidence" value="ECO:0007669"/>
    <property type="project" value="TreeGrafter"/>
</dbReference>
<evidence type="ECO:0000313" key="4">
    <source>
        <dbReference type="Proteomes" id="UP000050827"/>
    </source>
</evidence>
<feature type="domain" description="Tyrosine specific protein phosphatases" evidence="2">
    <location>
        <begin position="92"/>
        <end position="144"/>
    </location>
</feature>
<dbReference type="EMBL" id="LCTZ01000002">
    <property type="protein sequence ID" value="KQC31742.1"/>
    <property type="molecule type" value="Genomic_DNA"/>
</dbReference>
<evidence type="ECO:0000259" key="2">
    <source>
        <dbReference type="PROSITE" id="PS50056"/>
    </source>
</evidence>
<dbReference type="STRING" id="346185.AAY42_11340"/>
<evidence type="ECO:0000313" key="3">
    <source>
        <dbReference type="EMBL" id="KQC31742.1"/>
    </source>
</evidence>
<dbReference type="InterPro" id="IPR029021">
    <property type="entry name" value="Prot-tyrosine_phosphatase-like"/>
</dbReference>
<comment type="caution">
    <text evidence="3">The sequence shown here is derived from an EMBL/GenBank/DDBJ whole genome shotgun (WGS) entry which is preliminary data.</text>
</comment>
<dbReference type="InterPro" id="IPR000340">
    <property type="entry name" value="Dual-sp_phosphatase_cat-dom"/>
</dbReference>
<dbReference type="Proteomes" id="UP000050827">
    <property type="component" value="Unassembled WGS sequence"/>
</dbReference>
<dbReference type="InterPro" id="IPR000387">
    <property type="entry name" value="Tyr_Pase_dom"/>
</dbReference>
<dbReference type="Pfam" id="PF00782">
    <property type="entry name" value="DSPc"/>
    <property type="match status" value="1"/>
</dbReference>
<dbReference type="PROSITE" id="PS00383">
    <property type="entry name" value="TYR_PHOSPHATASE_1"/>
    <property type="match status" value="1"/>
</dbReference>
<gene>
    <name evidence="3" type="ORF">AAY42_11340</name>
</gene>
<keyword evidence="4" id="KW-1185">Reference proteome</keyword>
<dbReference type="InterPro" id="IPR016130">
    <property type="entry name" value="Tyr_Pase_AS"/>
</dbReference>
<name>A0A0Q1DSE9_9FLAO</name>
<accession>A0A0Q1DSE9</accession>
<organism evidence="3 4">
    <name type="scientific">Flagellimonas eckloniae</name>
    <dbReference type="NCBI Taxonomy" id="346185"/>
    <lineage>
        <taxon>Bacteria</taxon>
        <taxon>Pseudomonadati</taxon>
        <taxon>Bacteroidota</taxon>
        <taxon>Flavobacteriia</taxon>
        <taxon>Flavobacteriales</taxon>
        <taxon>Flavobacteriaceae</taxon>
        <taxon>Flagellimonas</taxon>
    </lineage>
</organism>
<proteinExistence type="inferred from homology"/>
<protein>
    <recommendedName>
        <fullName evidence="2">Tyrosine specific protein phosphatases domain-containing protein</fullName>
    </recommendedName>
</protein>
<dbReference type="PROSITE" id="PS50056">
    <property type="entry name" value="TYR_PHOSPHATASE_2"/>
    <property type="match status" value="1"/>
</dbReference>